<dbReference type="RefSeq" id="WP_231930292.1">
    <property type="nucleotide sequence ID" value="NZ_LT629749.1"/>
</dbReference>
<accession>A0A1H1M6B3</accession>
<name>A0A1H1M6B3_9ACTN</name>
<feature type="compositionally biased region" description="Acidic residues" evidence="1">
    <location>
        <begin position="91"/>
        <end position="100"/>
    </location>
</feature>
<keyword evidence="3" id="KW-1185">Reference proteome</keyword>
<reference evidence="2 3" key="1">
    <citation type="submission" date="2016-10" db="EMBL/GenBank/DDBJ databases">
        <authorList>
            <person name="de Groot N.N."/>
        </authorList>
    </citation>
    <scope>NUCLEOTIDE SEQUENCE [LARGE SCALE GENOMIC DNA]</scope>
    <source>
        <strain evidence="2 3">DSM 21741</strain>
    </source>
</reference>
<evidence type="ECO:0008006" key="4">
    <source>
        <dbReference type="Google" id="ProtNLM"/>
    </source>
</evidence>
<proteinExistence type="predicted"/>
<dbReference type="Pfam" id="PF20199">
    <property type="entry name" value="RepSA"/>
    <property type="match status" value="1"/>
</dbReference>
<dbReference type="EMBL" id="LT629749">
    <property type="protein sequence ID" value="SDR82333.1"/>
    <property type="molecule type" value="Genomic_DNA"/>
</dbReference>
<dbReference type="InterPro" id="IPR046828">
    <property type="entry name" value="RepSA"/>
</dbReference>
<evidence type="ECO:0000256" key="1">
    <source>
        <dbReference type="SAM" id="MobiDB-lite"/>
    </source>
</evidence>
<dbReference type="STRING" id="546871.SAMN04488543_0558"/>
<dbReference type="AlphaFoldDB" id="A0A1H1M6B3"/>
<feature type="compositionally biased region" description="Basic and acidic residues" evidence="1">
    <location>
        <begin position="101"/>
        <end position="128"/>
    </location>
</feature>
<sequence length="503" mass="56467">MTSVLDGPVITADMARELALSQKVCIRPLLRRVHDRATDTEDVVALPCGSTREAVCPPCAHKARILRMQQCTEGWHRTDEPEYRPTRQLDEDQVDEDQPDNEDRRVRSTRRRQDAPDLPRVPQEDRTVGRVFATADGREYRPSMFLTLTMPSYGAVTSAGVPADPAHYNYRRQALDALHFARLVDRFWQNLRRAAGYKVQYFGAVEPQRRLVPHLHAAVRGAIPRATIRQVVAATYLQLWWPSFDRPVYVHRVPVWDGESYVDADTGEVLPTWDQALDRLAADPAAKPAHVMRFGRQVDMAGTIAPSEDADRAVRYLTKYLTKAVADTHTEPDSEPEPVVEAHVDRLHAELRYLPCSERCANWLRYGVQPDQAGPGLTPGRCPSKAHDREHLGLGGRRVLVSRQWSGKRLAEHKADRSTVVREALLAAGIVAPETERLAAAVTLADGSPRFVWTDTRPDARTYARVLLASIAERHKWRDQYEAAKAAAPVDKRSATTPPPDPG</sequence>
<feature type="region of interest" description="Disordered" evidence="1">
    <location>
        <begin position="484"/>
        <end position="503"/>
    </location>
</feature>
<protein>
    <recommendedName>
        <fullName evidence="4">Replication initiation protein</fullName>
    </recommendedName>
</protein>
<feature type="region of interest" description="Disordered" evidence="1">
    <location>
        <begin position="77"/>
        <end position="128"/>
    </location>
</feature>
<evidence type="ECO:0000313" key="2">
    <source>
        <dbReference type="EMBL" id="SDR82333.1"/>
    </source>
</evidence>
<dbReference type="Proteomes" id="UP000199092">
    <property type="component" value="Chromosome I"/>
</dbReference>
<feature type="compositionally biased region" description="Basic and acidic residues" evidence="1">
    <location>
        <begin position="77"/>
        <end position="90"/>
    </location>
</feature>
<gene>
    <name evidence="2" type="ORF">SAMN04488543_0558</name>
</gene>
<evidence type="ECO:0000313" key="3">
    <source>
        <dbReference type="Proteomes" id="UP000199092"/>
    </source>
</evidence>
<organism evidence="2 3">
    <name type="scientific">Friedmanniella luteola</name>
    <dbReference type="NCBI Taxonomy" id="546871"/>
    <lineage>
        <taxon>Bacteria</taxon>
        <taxon>Bacillati</taxon>
        <taxon>Actinomycetota</taxon>
        <taxon>Actinomycetes</taxon>
        <taxon>Propionibacteriales</taxon>
        <taxon>Nocardioidaceae</taxon>
        <taxon>Friedmanniella</taxon>
    </lineage>
</organism>